<dbReference type="PANTHER" id="PTHR46118:SF4">
    <property type="entry name" value="PROTEIN ABHD11"/>
    <property type="match status" value="1"/>
</dbReference>
<dbReference type="OrthoDB" id="9808398at2"/>
<proteinExistence type="predicted"/>
<dbReference type="PANTHER" id="PTHR46118">
    <property type="entry name" value="PROTEIN ABHD11"/>
    <property type="match status" value="1"/>
</dbReference>
<evidence type="ECO:0000313" key="4">
    <source>
        <dbReference type="Proteomes" id="UP000326509"/>
    </source>
</evidence>
<dbReference type="Pfam" id="PF00561">
    <property type="entry name" value="Abhydrolase_1"/>
    <property type="match status" value="1"/>
</dbReference>
<comment type="caution">
    <text evidence="3">The sequence shown here is derived from an EMBL/GenBank/DDBJ whole genome shotgun (WGS) entry which is preliminary data.</text>
</comment>
<dbReference type="Gene3D" id="3.40.50.1820">
    <property type="entry name" value="alpha/beta hydrolase"/>
    <property type="match status" value="1"/>
</dbReference>
<dbReference type="RefSeq" id="WP_151675414.1">
    <property type="nucleotide sequence ID" value="NZ_BKCG01000013.1"/>
</dbReference>
<evidence type="ECO:0000259" key="2">
    <source>
        <dbReference type="Pfam" id="PF00561"/>
    </source>
</evidence>
<protein>
    <submittedName>
        <fullName evidence="3">Alpha/beta hydrolase</fullName>
    </submittedName>
</protein>
<dbReference type="InterPro" id="IPR029058">
    <property type="entry name" value="AB_hydrolase_fold"/>
</dbReference>
<keyword evidence="1 3" id="KW-0378">Hydrolase</keyword>
<keyword evidence="4" id="KW-1185">Reference proteome</keyword>
<accession>A0A5J4J8Z4</accession>
<feature type="domain" description="AB hydrolase-1" evidence="2">
    <location>
        <begin position="13"/>
        <end position="242"/>
    </location>
</feature>
<dbReference type="AlphaFoldDB" id="A0A5J4J8Z4"/>
<sequence length="253" mass="28958">MILHSQIIGEGTPLIILHGFMGMGDNWKTLGNRFAEEGYQVHLVDQRNHGRSFHSDVFTYESMAYDLLKYIDHYNLESISLLGHSMGGKTAMQFACEYPHRVHKLLVADIGPKAYPQHHQDILKALSLLDFNTLKTRKEADGVLSNYIRDLGTRQFLLKNLYWVEKGVLGLRVNLEVVTKEIAEVGKSLNQSFVFEKETLFLRGSKSGYIEDVDELLILKQFPKSKIVTVANAGHWLHAENPDEFYLFVMNFL</sequence>
<organism evidence="3 4">
    <name type="scientific">Patiriisocius marinus</name>
    <dbReference type="NCBI Taxonomy" id="1397112"/>
    <lineage>
        <taxon>Bacteria</taxon>
        <taxon>Pseudomonadati</taxon>
        <taxon>Bacteroidota</taxon>
        <taxon>Flavobacteriia</taxon>
        <taxon>Flavobacteriales</taxon>
        <taxon>Flavobacteriaceae</taxon>
        <taxon>Patiriisocius</taxon>
    </lineage>
</organism>
<reference evidence="3 4" key="1">
    <citation type="submission" date="2019-08" db="EMBL/GenBank/DDBJ databases">
        <title>Draft genome sequence of Ulvibacter marinus type strain NBRC 109484.</title>
        <authorList>
            <person name="Kawano K."/>
            <person name="Ushijima N."/>
            <person name="Kihara M."/>
            <person name="Itoh H."/>
        </authorList>
    </citation>
    <scope>NUCLEOTIDE SEQUENCE [LARGE SCALE GENOMIC DNA]</scope>
    <source>
        <strain evidence="3 4">NBRC 109484</strain>
    </source>
</reference>
<dbReference type="SUPFAM" id="SSF53474">
    <property type="entry name" value="alpha/beta-Hydrolases"/>
    <property type="match status" value="1"/>
</dbReference>
<dbReference type="PRINTS" id="PR00111">
    <property type="entry name" value="ABHYDROLASE"/>
</dbReference>
<dbReference type="InterPro" id="IPR000073">
    <property type="entry name" value="AB_hydrolase_1"/>
</dbReference>
<evidence type="ECO:0000256" key="1">
    <source>
        <dbReference type="ARBA" id="ARBA00022801"/>
    </source>
</evidence>
<dbReference type="GO" id="GO:0016787">
    <property type="term" value="F:hydrolase activity"/>
    <property type="evidence" value="ECO:0007669"/>
    <property type="project" value="UniProtKB-KW"/>
</dbReference>
<name>A0A5J4J8Z4_9FLAO</name>
<evidence type="ECO:0000313" key="3">
    <source>
        <dbReference type="EMBL" id="GER60987.1"/>
    </source>
</evidence>
<dbReference type="Proteomes" id="UP000326509">
    <property type="component" value="Unassembled WGS sequence"/>
</dbReference>
<dbReference type="EMBL" id="BKCG01000013">
    <property type="protein sequence ID" value="GER60987.1"/>
    <property type="molecule type" value="Genomic_DNA"/>
</dbReference>
<gene>
    <name evidence="3" type="ORF">ULMA_30950</name>
</gene>